<dbReference type="Gene3D" id="3.40.630.30">
    <property type="match status" value="1"/>
</dbReference>
<name>A0A1H4FMS7_9BACI</name>
<proteinExistence type="predicted"/>
<dbReference type="InterPro" id="IPR016181">
    <property type="entry name" value="Acyl_CoA_acyltransferase"/>
</dbReference>
<dbReference type="Pfam" id="PF13302">
    <property type="entry name" value="Acetyltransf_3"/>
    <property type="match status" value="1"/>
</dbReference>
<dbReference type="SUPFAM" id="SSF55729">
    <property type="entry name" value="Acyl-CoA N-acyltransferases (Nat)"/>
    <property type="match status" value="1"/>
</dbReference>
<dbReference type="AlphaFoldDB" id="A0A1H4FMS7"/>
<dbReference type="Proteomes" id="UP000198584">
    <property type="component" value="Unassembled WGS sequence"/>
</dbReference>
<dbReference type="STRING" id="571932.SAMN05421743_11215"/>
<protein>
    <submittedName>
        <fullName evidence="2">Ribosomal-protein-alanine N-acetyltransferase</fullName>
    </submittedName>
</protein>
<evidence type="ECO:0000313" key="3">
    <source>
        <dbReference type="Proteomes" id="UP000198584"/>
    </source>
</evidence>
<sequence length="161" mass="18527">MAYRFFPMTQHQAEEIARHWHYDGEYSFYDIEADREDLEEFLDPEQRGENYYVVTSGEELAGFFSYHPVDSQTVDIGLGMKPSLTGGGRGRKFVDAGLNFAIKSFNPIRITLSVAAFNERAIKVYEKAGFVRGEPYMQVTNGSSYEFLNMSCMLKWEPENE</sequence>
<dbReference type="PROSITE" id="PS51186">
    <property type="entry name" value="GNAT"/>
    <property type="match status" value="1"/>
</dbReference>
<dbReference type="EMBL" id="FNQR01000012">
    <property type="protein sequence ID" value="SEA98604.1"/>
    <property type="molecule type" value="Genomic_DNA"/>
</dbReference>
<organism evidence="2 3">
    <name type="scientific">Thalassobacillus cyri</name>
    <dbReference type="NCBI Taxonomy" id="571932"/>
    <lineage>
        <taxon>Bacteria</taxon>
        <taxon>Bacillati</taxon>
        <taxon>Bacillota</taxon>
        <taxon>Bacilli</taxon>
        <taxon>Bacillales</taxon>
        <taxon>Bacillaceae</taxon>
        <taxon>Thalassobacillus</taxon>
    </lineage>
</organism>
<dbReference type="InterPro" id="IPR000182">
    <property type="entry name" value="GNAT_dom"/>
</dbReference>
<feature type="domain" description="N-acetyltransferase" evidence="1">
    <location>
        <begin position="3"/>
        <end position="155"/>
    </location>
</feature>
<gene>
    <name evidence="2" type="ORF">SAMN05421743_11215</name>
</gene>
<keyword evidence="2" id="KW-0808">Transferase</keyword>
<accession>A0A1H4FMS7</accession>
<reference evidence="2 3" key="1">
    <citation type="submission" date="2016-10" db="EMBL/GenBank/DDBJ databases">
        <authorList>
            <person name="de Groot N.N."/>
        </authorList>
    </citation>
    <scope>NUCLEOTIDE SEQUENCE [LARGE SCALE GENOMIC DNA]</scope>
    <source>
        <strain evidence="2 3">CCM7597</strain>
    </source>
</reference>
<keyword evidence="3" id="KW-1185">Reference proteome</keyword>
<dbReference type="GO" id="GO:0016747">
    <property type="term" value="F:acyltransferase activity, transferring groups other than amino-acyl groups"/>
    <property type="evidence" value="ECO:0007669"/>
    <property type="project" value="InterPro"/>
</dbReference>
<evidence type="ECO:0000259" key="1">
    <source>
        <dbReference type="PROSITE" id="PS51186"/>
    </source>
</evidence>
<evidence type="ECO:0000313" key="2">
    <source>
        <dbReference type="EMBL" id="SEA98604.1"/>
    </source>
</evidence>